<sequence length="465" mass="54753">MERVTIFLRTTKTEGDIKLRFRLRDGREVDLYHKSEIRAALKDMAKFDENGNIKPKVSVFNKELKLAIDHEMDAIHAAYHSLCEKMQKEHINGEIFEAAIDLILNPDTRSQKKAEMTMLERFDRFIADGYRDGIFAEGRMKHYRVVYGALERFLAIKNLKSITPIEFTADMLMDLRYFFTNEYEYVEKYSYLYNDKRERDIPTQPRDMNTTITRLKKLQAFFNELEDKEEIMASPFRKLGKKRKAVVLKERYDEPVYLYKDELLKIMQTEVPATLQETKECFLLQCAFGCRIADFQALSMSKIKVTDNGIPFIHYLPKKTLRENVENTEIETPILWYALDLIKKWQFNFPILKYVTGKSGYNAKIKLLLQYCGIDRECKIFDDALNDNVYKPLYTFGSSKLCRKTHVDIMNKVQVNMYAAGLHKEGSKAVNRYTKMEMKDHFMLMCVAFDQPIYKVDKELNIIGE</sequence>
<dbReference type="InterPro" id="IPR011010">
    <property type="entry name" value="DNA_brk_join_enz"/>
</dbReference>
<evidence type="ECO:0000313" key="1">
    <source>
        <dbReference type="EMBL" id="KAB6149005.1"/>
    </source>
</evidence>
<evidence type="ECO:0000313" key="2">
    <source>
        <dbReference type="EMBL" id="MCA4703057.1"/>
    </source>
</evidence>
<evidence type="ECO:0000313" key="3">
    <source>
        <dbReference type="Proteomes" id="UP000434604"/>
    </source>
</evidence>
<accession>A0A7J5Q020</accession>
<dbReference type="AlphaFoldDB" id="A0A7J5Q020"/>
<comment type="caution">
    <text evidence="1">The sequence shown here is derived from an EMBL/GenBank/DDBJ whole genome shotgun (WGS) entry which is preliminary data.</text>
</comment>
<dbReference type="Proteomes" id="UP001198461">
    <property type="component" value="Unassembled WGS sequence"/>
</dbReference>
<dbReference type="Proteomes" id="UP000434604">
    <property type="component" value="Unassembled WGS sequence"/>
</dbReference>
<protein>
    <recommendedName>
        <fullName evidence="4">Phage integrase SAM-like domain-containing protein</fullName>
    </recommendedName>
</protein>
<dbReference type="RefSeq" id="WP_151934313.1">
    <property type="nucleotide sequence ID" value="NZ_JAIWXB010000011.1"/>
</dbReference>
<dbReference type="SUPFAM" id="SSF56349">
    <property type="entry name" value="DNA breaking-rejoining enzymes"/>
    <property type="match status" value="1"/>
</dbReference>
<name>A0A7J5Q020_9BACE</name>
<proteinExistence type="predicted"/>
<organism evidence="1 3">
    <name type="scientific">Bacteroides xylanisolvens</name>
    <dbReference type="NCBI Taxonomy" id="371601"/>
    <lineage>
        <taxon>Bacteria</taxon>
        <taxon>Pseudomonadati</taxon>
        <taxon>Bacteroidota</taxon>
        <taxon>Bacteroidia</taxon>
        <taxon>Bacteroidales</taxon>
        <taxon>Bacteroidaceae</taxon>
        <taxon>Bacteroides</taxon>
    </lineage>
</organism>
<reference evidence="2" key="2">
    <citation type="submission" date="2023-08" db="EMBL/GenBank/DDBJ databases">
        <title>Mucin Metabolism Genes Underlie the Key Renovations of Bacteroides xylanisolvens Genomes in Captive Great Apes.</title>
        <authorList>
            <person name="Nishida A.H."/>
        </authorList>
    </citation>
    <scope>NUCLEOTIDE SEQUENCE</scope>
    <source>
        <strain evidence="2">P13.H9</strain>
    </source>
</reference>
<gene>
    <name evidence="1" type="ORF">GA398_05710</name>
    <name evidence="2" type="ORF">LD004_05445</name>
</gene>
<reference evidence="1 3" key="1">
    <citation type="journal article" date="2019" name="Nat. Med.">
        <title>A library of human gut bacterial isolates paired with longitudinal multiomics data enables mechanistic microbiome research.</title>
        <authorList>
            <person name="Poyet M."/>
            <person name="Groussin M."/>
            <person name="Gibbons S.M."/>
            <person name="Avila-Pacheco J."/>
            <person name="Jiang X."/>
            <person name="Kearney S.M."/>
            <person name="Perrotta A.R."/>
            <person name="Berdy B."/>
            <person name="Zhao S."/>
            <person name="Lieberman T.D."/>
            <person name="Swanson P.K."/>
            <person name="Smith M."/>
            <person name="Roesemann S."/>
            <person name="Alexander J.E."/>
            <person name="Rich S.A."/>
            <person name="Livny J."/>
            <person name="Vlamakis H."/>
            <person name="Clish C."/>
            <person name="Bullock K."/>
            <person name="Deik A."/>
            <person name="Scott J."/>
            <person name="Pierce K.A."/>
            <person name="Xavier R.J."/>
            <person name="Alm E.J."/>
        </authorList>
    </citation>
    <scope>NUCLEOTIDE SEQUENCE [LARGE SCALE GENOMIC DNA]</scope>
    <source>
        <strain evidence="1 3">BIOML-A58</strain>
    </source>
</reference>
<dbReference type="GO" id="GO:0003677">
    <property type="term" value="F:DNA binding"/>
    <property type="evidence" value="ECO:0007669"/>
    <property type="project" value="InterPro"/>
</dbReference>
<dbReference type="EMBL" id="WDED01000006">
    <property type="protein sequence ID" value="KAB6149005.1"/>
    <property type="molecule type" value="Genomic_DNA"/>
</dbReference>
<evidence type="ECO:0008006" key="4">
    <source>
        <dbReference type="Google" id="ProtNLM"/>
    </source>
</evidence>
<dbReference type="EMBL" id="JAIWYE010000012">
    <property type="protein sequence ID" value="MCA4703057.1"/>
    <property type="molecule type" value="Genomic_DNA"/>
</dbReference>